<proteinExistence type="predicted"/>
<evidence type="ECO:0008006" key="2">
    <source>
        <dbReference type="Google" id="ProtNLM"/>
    </source>
</evidence>
<dbReference type="OrthoDB" id="344994at2"/>
<evidence type="ECO:0000313" key="1">
    <source>
        <dbReference type="EMBL" id="PJZ91265.1"/>
    </source>
</evidence>
<sequence length="201" mass="23117">MSQTIERLAVKKISGLESPDLLQKIKDFISKIYSAAGYTDSPWKNVNYDLWSTWFYVEEEEGILAAMRITEKFPWNFIPLEVALIQGNDFPPKRYGVIEENVADWNSVAFIKSAKGGKAAKLTFIETARYCVTKGYDMVYGMYNPKLTGIERIYFREGALESERYTGPMYFPGFYLNGEMSWFRVVEIGKECLQKIASKLV</sequence>
<gene>
    <name evidence="1" type="ORF">CH379_19620</name>
</gene>
<comment type="caution">
    <text evidence="1">The sequence shown here is derived from an EMBL/GenBank/DDBJ whole genome shotgun (WGS) entry which is preliminary data.</text>
</comment>
<reference evidence="1" key="1">
    <citation type="submission" date="2017-07" db="EMBL/GenBank/DDBJ databases">
        <title>Leptospira spp. isolated from tropical soils.</title>
        <authorList>
            <person name="Thibeaux R."/>
            <person name="Iraola G."/>
            <person name="Ferres I."/>
            <person name="Bierque E."/>
            <person name="Girault D."/>
            <person name="Soupe-Gilbert M.-E."/>
            <person name="Picardeau M."/>
            <person name="Goarant C."/>
        </authorList>
    </citation>
    <scope>NUCLEOTIDE SEQUENCE [LARGE SCALE GENOMIC DNA]</scope>
    <source>
        <strain evidence="1">ATI7-C-A5</strain>
    </source>
</reference>
<dbReference type="AlphaFoldDB" id="A0A2N0B413"/>
<dbReference type="EMBL" id="NPEF01000326">
    <property type="protein sequence ID" value="PJZ91265.1"/>
    <property type="molecule type" value="Genomic_DNA"/>
</dbReference>
<name>A0A2N0B413_9LEPT</name>
<protein>
    <recommendedName>
        <fullName evidence="2">GNAT family N-acetyltransferase</fullName>
    </recommendedName>
</protein>
<accession>A0A2N0B413</accession>
<dbReference type="NCBIfam" id="NF047533">
    <property type="entry name" value="LBL_2463_fam"/>
    <property type="match status" value="1"/>
</dbReference>
<organism evidence="1">
    <name type="scientific">Leptospira ellisii</name>
    <dbReference type="NCBI Taxonomy" id="2023197"/>
    <lineage>
        <taxon>Bacteria</taxon>
        <taxon>Pseudomonadati</taxon>
        <taxon>Spirochaetota</taxon>
        <taxon>Spirochaetia</taxon>
        <taxon>Leptospirales</taxon>
        <taxon>Leptospiraceae</taxon>
        <taxon>Leptospira</taxon>
    </lineage>
</organism>